<organism evidence="2 3">
    <name type="scientific">Candidatus Falkowbacteria bacterium RIFOXYA2_FULL_47_19</name>
    <dbReference type="NCBI Taxonomy" id="1797994"/>
    <lineage>
        <taxon>Bacteria</taxon>
        <taxon>Candidatus Falkowiibacteriota</taxon>
    </lineage>
</organism>
<proteinExistence type="predicted"/>
<reference evidence="2 3" key="1">
    <citation type="journal article" date="2016" name="Nat. Commun.">
        <title>Thousands of microbial genomes shed light on interconnected biogeochemical processes in an aquifer system.</title>
        <authorList>
            <person name="Anantharaman K."/>
            <person name="Brown C.T."/>
            <person name="Hug L.A."/>
            <person name="Sharon I."/>
            <person name="Castelle C.J."/>
            <person name="Probst A.J."/>
            <person name="Thomas B.C."/>
            <person name="Singh A."/>
            <person name="Wilkins M.J."/>
            <person name="Karaoz U."/>
            <person name="Brodie E.L."/>
            <person name="Williams K.H."/>
            <person name="Hubbard S.S."/>
            <person name="Banfield J.F."/>
        </authorList>
    </citation>
    <scope>NUCLEOTIDE SEQUENCE [LARGE SCALE GENOMIC DNA]</scope>
</reference>
<evidence type="ECO:0000313" key="2">
    <source>
        <dbReference type="EMBL" id="OGF25759.1"/>
    </source>
</evidence>
<name>A0A1F5SGH6_9BACT</name>
<feature type="domain" description="LysM" evidence="1">
    <location>
        <begin position="23"/>
        <end position="67"/>
    </location>
</feature>
<dbReference type="InterPro" id="IPR018392">
    <property type="entry name" value="LysM"/>
</dbReference>
<dbReference type="InterPro" id="IPR036779">
    <property type="entry name" value="LysM_dom_sf"/>
</dbReference>
<dbReference type="Gene3D" id="3.10.350.10">
    <property type="entry name" value="LysM domain"/>
    <property type="match status" value="1"/>
</dbReference>
<sequence>MLKIVLLSSFVVLFVLTSETRPAEYVVKSGDTVKGIANKLGITSDAIIRINSLDKKNYIRTGQTLKYVSRSDLQGALDFWNKEFSGRLKNPDLSREEKRNLEYTAQEIEFSIFRAINGEKFKDVDHRYVLDKEKTAAGLFKR</sequence>
<dbReference type="EMBL" id="MFGB01000020">
    <property type="protein sequence ID" value="OGF25759.1"/>
    <property type="molecule type" value="Genomic_DNA"/>
</dbReference>
<dbReference type="SUPFAM" id="SSF54106">
    <property type="entry name" value="LysM domain"/>
    <property type="match status" value="1"/>
</dbReference>
<accession>A0A1F5SGH6</accession>
<dbReference type="AlphaFoldDB" id="A0A1F5SGH6"/>
<gene>
    <name evidence="2" type="ORF">A2227_00980</name>
</gene>
<protein>
    <recommendedName>
        <fullName evidence="1">LysM domain-containing protein</fullName>
    </recommendedName>
</protein>
<dbReference type="PROSITE" id="PS51782">
    <property type="entry name" value="LYSM"/>
    <property type="match status" value="1"/>
</dbReference>
<dbReference type="Proteomes" id="UP000178367">
    <property type="component" value="Unassembled WGS sequence"/>
</dbReference>
<dbReference type="Pfam" id="PF01476">
    <property type="entry name" value="LysM"/>
    <property type="match status" value="1"/>
</dbReference>
<dbReference type="STRING" id="1797994.A2227_00980"/>
<dbReference type="SMART" id="SM00257">
    <property type="entry name" value="LysM"/>
    <property type="match status" value="1"/>
</dbReference>
<dbReference type="CDD" id="cd00118">
    <property type="entry name" value="LysM"/>
    <property type="match status" value="1"/>
</dbReference>
<comment type="caution">
    <text evidence="2">The sequence shown here is derived from an EMBL/GenBank/DDBJ whole genome shotgun (WGS) entry which is preliminary data.</text>
</comment>
<evidence type="ECO:0000259" key="1">
    <source>
        <dbReference type="PROSITE" id="PS51782"/>
    </source>
</evidence>
<evidence type="ECO:0000313" key="3">
    <source>
        <dbReference type="Proteomes" id="UP000178367"/>
    </source>
</evidence>